<dbReference type="Gene3D" id="2.20.28.10">
    <property type="match status" value="1"/>
</dbReference>
<feature type="compositionally biased region" description="Low complexity" evidence="1">
    <location>
        <begin position="211"/>
        <end position="223"/>
    </location>
</feature>
<sequence>NNQDELRLCYKDAAKKIVGRRKDMQVEYLQKFLTKKTVSLSAIESLRYVTSLFKLSDKALASLFVDVAGSLRKAPASRGKLLFFGERLLPSPAGLASLQPIRDMLASNYRKGGAEIVLVAQQTMAASAYKAMVVAAGDAEGLVDGWAELGMTEEQALDVAEDAKEQGFKSDALDYYYQGPPTEYDDNGNEVHESVKKDDDPYADLTESQRAARGLPKAGAAPAPKKPEPAEGTSAYECGECGYTLFPAAGREEKFYGPDFTCPNCNAGKDKFFKRGEE</sequence>
<dbReference type="InterPro" id="IPR024934">
    <property type="entry name" value="Rubredoxin-like_dom"/>
</dbReference>
<feature type="compositionally biased region" description="Basic and acidic residues" evidence="1">
    <location>
        <begin position="189"/>
        <end position="200"/>
    </location>
</feature>
<dbReference type="PROSITE" id="PS50903">
    <property type="entry name" value="RUBREDOXIN_LIKE"/>
    <property type="match status" value="1"/>
</dbReference>
<proteinExistence type="predicted"/>
<organism evidence="3 4">
    <name type="scientific">Tetraparma gracilis</name>
    <dbReference type="NCBI Taxonomy" id="2962635"/>
    <lineage>
        <taxon>Eukaryota</taxon>
        <taxon>Sar</taxon>
        <taxon>Stramenopiles</taxon>
        <taxon>Ochrophyta</taxon>
        <taxon>Bolidophyceae</taxon>
        <taxon>Parmales</taxon>
        <taxon>Triparmaceae</taxon>
        <taxon>Tetraparma</taxon>
    </lineage>
</organism>
<accession>A0ABQ6NA32</accession>
<evidence type="ECO:0000313" key="3">
    <source>
        <dbReference type="EMBL" id="GMI51062.1"/>
    </source>
</evidence>
<comment type="caution">
    <text evidence="3">The sequence shown here is derived from an EMBL/GenBank/DDBJ whole genome shotgun (WGS) entry which is preliminary data.</text>
</comment>
<feature type="domain" description="Rubredoxin-like" evidence="2">
    <location>
        <begin position="233"/>
        <end position="275"/>
    </location>
</feature>
<protein>
    <recommendedName>
        <fullName evidence="2">Rubredoxin-like domain-containing protein</fullName>
    </recommendedName>
</protein>
<dbReference type="SUPFAM" id="SSF57802">
    <property type="entry name" value="Rubredoxin-like"/>
    <property type="match status" value="1"/>
</dbReference>
<dbReference type="EMBL" id="BRYB01006529">
    <property type="protein sequence ID" value="GMI51062.1"/>
    <property type="molecule type" value="Genomic_DNA"/>
</dbReference>
<gene>
    <name evidence="3" type="ORF">TeGR_g11053</name>
</gene>
<evidence type="ECO:0000256" key="1">
    <source>
        <dbReference type="SAM" id="MobiDB-lite"/>
    </source>
</evidence>
<evidence type="ECO:0000313" key="4">
    <source>
        <dbReference type="Proteomes" id="UP001165060"/>
    </source>
</evidence>
<evidence type="ECO:0000259" key="2">
    <source>
        <dbReference type="PROSITE" id="PS50903"/>
    </source>
</evidence>
<dbReference type="CDD" id="cd00350">
    <property type="entry name" value="rubredoxin_like"/>
    <property type="match status" value="1"/>
</dbReference>
<keyword evidence="4" id="KW-1185">Reference proteome</keyword>
<reference evidence="3 4" key="1">
    <citation type="journal article" date="2023" name="Commun. Biol.">
        <title>Genome analysis of Parmales, the sister group of diatoms, reveals the evolutionary specialization of diatoms from phago-mixotrophs to photoautotrophs.</title>
        <authorList>
            <person name="Ban H."/>
            <person name="Sato S."/>
            <person name="Yoshikawa S."/>
            <person name="Yamada K."/>
            <person name="Nakamura Y."/>
            <person name="Ichinomiya M."/>
            <person name="Sato N."/>
            <person name="Blanc-Mathieu R."/>
            <person name="Endo H."/>
            <person name="Kuwata A."/>
            <person name="Ogata H."/>
        </authorList>
    </citation>
    <scope>NUCLEOTIDE SEQUENCE [LARGE SCALE GENOMIC DNA]</scope>
</reference>
<name>A0ABQ6NA32_9STRA</name>
<dbReference type="Proteomes" id="UP001165060">
    <property type="component" value="Unassembled WGS sequence"/>
</dbReference>
<feature type="non-terminal residue" evidence="3">
    <location>
        <position position="1"/>
    </location>
</feature>
<feature type="region of interest" description="Disordered" evidence="1">
    <location>
        <begin position="179"/>
        <end position="234"/>
    </location>
</feature>